<dbReference type="InterPro" id="IPR031176">
    <property type="entry name" value="ELL/occludin"/>
</dbReference>
<dbReference type="SUPFAM" id="SSF144292">
    <property type="entry name" value="occludin/ELL-like"/>
    <property type="match status" value="1"/>
</dbReference>
<dbReference type="InterPro" id="IPR010844">
    <property type="entry name" value="Occludin_ELL"/>
</dbReference>
<feature type="region of interest" description="Disordered" evidence="3">
    <location>
        <begin position="155"/>
        <end position="204"/>
    </location>
</feature>
<feature type="compositionally biased region" description="Polar residues" evidence="3">
    <location>
        <begin position="179"/>
        <end position="204"/>
    </location>
</feature>
<name>A0A1I8C121_MELHA</name>
<dbReference type="WBParaSite" id="MhA1_Contig877.frz3.gene30">
    <property type="protein sequence ID" value="MhA1_Contig877.frz3.gene30"/>
    <property type="gene ID" value="MhA1_Contig877.frz3.gene30"/>
</dbReference>
<evidence type="ECO:0000313" key="5">
    <source>
        <dbReference type="Proteomes" id="UP000095281"/>
    </source>
</evidence>
<dbReference type="AlphaFoldDB" id="A0A1I8C121"/>
<evidence type="ECO:0000256" key="3">
    <source>
        <dbReference type="SAM" id="MobiDB-lite"/>
    </source>
</evidence>
<reference evidence="6" key="1">
    <citation type="submission" date="2016-11" db="UniProtKB">
        <authorList>
            <consortium name="WormBaseParasite"/>
        </authorList>
    </citation>
    <scope>IDENTIFICATION</scope>
</reference>
<sequence length="494" mass="56029">MLKQNIYQHSISSSSSAQPEQQEPTRYDVFELANENQPQTSLLLKLTDECSAAIRNAVNSKCPVRMHVKNGVINILTTFLTLIWLKVATIEVCDRDGSCINFKCSFQNQPATDTICYDPKQNVYRNVGTATTTKIQVQATDKTFAEMKEKTQRLVEAEQQRKAKDISKIQRPSAASKKPIQNHQSNNSLIRKNMPTTTSGHSNTNNILAKLNALKRTHSPSPLNIGPTKVKRVEKPLERPTPSVAKEVKNIKQEENASKNMDMAVKAVRSTEDNDRRNTTPQYAKKLEFAAANTVKNDPFYVPKRKPLHRPPSISPASTTTSTPKTISPPLAIARPASVDSAQLQHSSSCSPEDLINNQEENSRQQDEGSMTLPTKLSCDWSLKFGKITSKEEAKQYHGIFKEDYPEYRKCYDLMEKVAVEFRTLQTKLTSAKSDAERFEVEDQIRTKFASYQCNQDFLQQRVRHSDLRAKLDLLKSRLKEWSDKEKIGYKMEL</sequence>
<dbReference type="GO" id="GO:0008023">
    <property type="term" value="C:transcription elongation factor complex"/>
    <property type="evidence" value="ECO:0007669"/>
    <property type="project" value="TreeGrafter"/>
</dbReference>
<dbReference type="GO" id="GO:0000987">
    <property type="term" value="F:cis-regulatory region sequence-specific DNA binding"/>
    <property type="evidence" value="ECO:0007669"/>
    <property type="project" value="TreeGrafter"/>
</dbReference>
<evidence type="ECO:0000259" key="4">
    <source>
        <dbReference type="PROSITE" id="PS51980"/>
    </source>
</evidence>
<feature type="compositionally biased region" description="Low complexity" evidence="3">
    <location>
        <begin position="311"/>
        <end position="330"/>
    </location>
</feature>
<dbReference type="GO" id="GO:0042795">
    <property type="term" value="P:snRNA transcription by RNA polymerase II"/>
    <property type="evidence" value="ECO:0007669"/>
    <property type="project" value="TreeGrafter"/>
</dbReference>
<evidence type="ECO:0000313" key="6">
    <source>
        <dbReference type="WBParaSite" id="MhA1_Contig877.frz3.gene30"/>
    </source>
</evidence>
<evidence type="ECO:0000256" key="1">
    <source>
        <dbReference type="ARBA" id="ARBA00009171"/>
    </source>
</evidence>
<protein>
    <submittedName>
        <fullName evidence="6">Occludin_ELL domain-containing protein</fullName>
    </submittedName>
</protein>
<accession>A0A1I8C121</accession>
<dbReference type="Gene3D" id="6.10.140.340">
    <property type="match status" value="1"/>
</dbReference>
<comment type="similarity">
    <text evidence="1 2">Belongs to the ELL/occludin family.</text>
</comment>
<feature type="region of interest" description="Disordered" evidence="3">
    <location>
        <begin position="1"/>
        <end position="24"/>
    </location>
</feature>
<feature type="domain" description="OCEL" evidence="4">
    <location>
        <begin position="379"/>
        <end position="487"/>
    </location>
</feature>
<evidence type="ECO:0000256" key="2">
    <source>
        <dbReference type="PROSITE-ProRule" id="PRU01324"/>
    </source>
</evidence>
<dbReference type="OMA" id="EHYENDA"/>
<dbReference type="PROSITE" id="PS51980">
    <property type="entry name" value="OCEL"/>
    <property type="match status" value="1"/>
</dbReference>
<organism evidence="5 6">
    <name type="scientific">Meloidogyne hapla</name>
    <name type="common">Root-knot nematode worm</name>
    <dbReference type="NCBI Taxonomy" id="6305"/>
    <lineage>
        <taxon>Eukaryota</taxon>
        <taxon>Metazoa</taxon>
        <taxon>Ecdysozoa</taxon>
        <taxon>Nematoda</taxon>
        <taxon>Chromadorea</taxon>
        <taxon>Rhabditida</taxon>
        <taxon>Tylenchina</taxon>
        <taxon>Tylenchomorpha</taxon>
        <taxon>Tylenchoidea</taxon>
        <taxon>Meloidogynidae</taxon>
        <taxon>Meloidogyninae</taxon>
        <taxon>Meloidogyne</taxon>
    </lineage>
</organism>
<feature type="region of interest" description="Disordered" evidence="3">
    <location>
        <begin position="299"/>
        <end position="373"/>
    </location>
</feature>
<dbReference type="GO" id="GO:0032968">
    <property type="term" value="P:positive regulation of transcription elongation by RNA polymerase II"/>
    <property type="evidence" value="ECO:0007669"/>
    <property type="project" value="TreeGrafter"/>
</dbReference>
<keyword evidence="5" id="KW-1185">Reference proteome</keyword>
<feature type="compositionally biased region" description="Polar residues" evidence="3">
    <location>
        <begin position="340"/>
        <end position="360"/>
    </location>
</feature>
<feature type="compositionally biased region" description="Basic and acidic residues" evidence="3">
    <location>
        <begin position="155"/>
        <end position="168"/>
    </location>
</feature>
<proteinExistence type="inferred from homology"/>
<dbReference type="Pfam" id="PF07303">
    <property type="entry name" value="Occludin_ELL"/>
    <property type="match status" value="1"/>
</dbReference>
<dbReference type="Proteomes" id="UP000095281">
    <property type="component" value="Unplaced"/>
</dbReference>
<dbReference type="PANTHER" id="PTHR23288:SF17">
    <property type="entry name" value="RNA POLYMERASE II ELONGATION FACTOR ELL"/>
    <property type="match status" value="1"/>
</dbReference>
<dbReference type="PANTHER" id="PTHR23288">
    <property type="entry name" value="OCCLUDIN AND RNA POLYMERASE II ELONGATION FACTOR ELL"/>
    <property type="match status" value="1"/>
</dbReference>